<reference evidence="1 2" key="1">
    <citation type="submission" date="2007-01" db="EMBL/GenBank/DDBJ databases">
        <authorList>
            <person name="Haygood M."/>
            <person name="Podell S."/>
            <person name="Anderson C."/>
            <person name="Hopkinson B."/>
            <person name="Roe K."/>
            <person name="Barbeau K."/>
            <person name="Gaasterland T."/>
            <person name="Ferriera S."/>
            <person name="Johnson J."/>
            <person name="Kravitz S."/>
            <person name="Beeson K."/>
            <person name="Sutton G."/>
            <person name="Rogers Y.-H."/>
            <person name="Friedman R."/>
            <person name="Frazier M."/>
            <person name="Venter J.C."/>
        </authorList>
    </citation>
    <scope>NUCLEOTIDE SEQUENCE [LARGE SCALE GENOMIC DNA]</scope>
    <source>
        <strain evidence="1 2">ATCC 23134</strain>
    </source>
</reference>
<dbReference type="AlphaFoldDB" id="A1ZRT7"/>
<organism evidence="1 2">
    <name type="scientific">Microscilla marina ATCC 23134</name>
    <dbReference type="NCBI Taxonomy" id="313606"/>
    <lineage>
        <taxon>Bacteria</taxon>
        <taxon>Pseudomonadati</taxon>
        <taxon>Bacteroidota</taxon>
        <taxon>Cytophagia</taxon>
        <taxon>Cytophagales</taxon>
        <taxon>Microscillaceae</taxon>
        <taxon>Microscilla</taxon>
    </lineage>
</organism>
<protein>
    <submittedName>
        <fullName evidence="1">Transposase</fullName>
    </submittedName>
</protein>
<dbReference type="Proteomes" id="UP000004095">
    <property type="component" value="Unassembled WGS sequence"/>
</dbReference>
<accession>A1ZRT7</accession>
<dbReference type="RefSeq" id="WP_004156606.1">
    <property type="nucleotide sequence ID" value="NZ_AAWS01000028.1"/>
</dbReference>
<proteinExistence type="predicted"/>
<keyword evidence="2" id="KW-1185">Reference proteome</keyword>
<sequence>MGIEEAILQAVREESMEKGMEKGIEQGVEKGILQTALRMKKADFAMADIIKATGLTKAQIEKLV</sequence>
<dbReference type="EMBL" id="AAWS01000028">
    <property type="protein sequence ID" value="EAY26992.1"/>
    <property type="molecule type" value="Genomic_DNA"/>
</dbReference>
<evidence type="ECO:0000313" key="1">
    <source>
        <dbReference type="EMBL" id="EAY26992.1"/>
    </source>
</evidence>
<gene>
    <name evidence="1" type="ORF">M23134_03644</name>
</gene>
<name>A1ZRT7_MICM2</name>
<evidence type="ECO:0000313" key="2">
    <source>
        <dbReference type="Proteomes" id="UP000004095"/>
    </source>
</evidence>
<comment type="caution">
    <text evidence="1">The sequence shown here is derived from an EMBL/GenBank/DDBJ whole genome shotgun (WGS) entry which is preliminary data.</text>
</comment>